<keyword evidence="1" id="KW-0175">Coiled coil</keyword>
<dbReference type="Proteomes" id="UP000672032">
    <property type="component" value="Chromosome 6"/>
</dbReference>
<dbReference type="AlphaFoldDB" id="A0A8A3PLR2"/>
<dbReference type="EMBL" id="CP063410">
    <property type="protein sequence ID" value="QSZ36070.1"/>
    <property type="molecule type" value="Genomic_DNA"/>
</dbReference>
<proteinExistence type="predicted"/>
<evidence type="ECO:0000313" key="2">
    <source>
        <dbReference type="EMBL" id="QSZ36070.1"/>
    </source>
</evidence>
<evidence type="ECO:0000313" key="3">
    <source>
        <dbReference type="Proteomes" id="UP000672032"/>
    </source>
</evidence>
<evidence type="ECO:0000256" key="1">
    <source>
        <dbReference type="SAM" id="Coils"/>
    </source>
</evidence>
<dbReference type="OrthoDB" id="3561697at2759"/>
<accession>A0A8A3PLR2</accession>
<reference evidence="2" key="1">
    <citation type="submission" date="2020-10" db="EMBL/GenBank/DDBJ databases">
        <title>Genome Sequence of Monilinia vaccinii-corymbosi Sheds Light on Mummy Berry Disease Infection of Blueberry and Mating Type.</title>
        <authorList>
            <person name="Yow A.G."/>
            <person name="Zhang Y."/>
            <person name="Bansal K."/>
            <person name="Eacker S.M."/>
            <person name="Sullivan S."/>
            <person name="Liachko I."/>
            <person name="Cubeta M.A."/>
            <person name="Rollins J.A."/>
            <person name="Ashrafi H."/>
        </authorList>
    </citation>
    <scope>NUCLEOTIDE SEQUENCE</scope>
    <source>
        <strain evidence="2">RL-1</strain>
    </source>
</reference>
<gene>
    <name evidence="2" type="ORF">DSL72_007194</name>
</gene>
<feature type="coiled-coil region" evidence="1">
    <location>
        <begin position="26"/>
        <end position="102"/>
    </location>
</feature>
<keyword evidence="3" id="KW-1185">Reference proteome</keyword>
<organism evidence="2 3">
    <name type="scientific">Monilinia vaccinii-corymbosi</name>
    <dbReference type="NCBI Taxonomy" id="61207"/>
    <lineage>
        <taxon>Eukaryota</taxon>
        <taxon>Fungi</taxon>
        <taxon>Dikarya</taxon>
        <taxon>Ascomycota</taxon>
        <taxon>Pezizomycotina</taxon>
        <taxon>Leotiomycetes</taxon>
        <taxon>Helotiales</taxon>
        <taxon>Sclerotiniaceae</taxon>
        <taxon>Monilinia</taxon>
    </lineage>
</organism>
<name>A0A8A3PLR2_9HELO</name>
<protein>
    <submittedName>
        <fullName evidence="2">Uncharacterized protein</fullName>
    </submittedName>
</protein>
<sequence length="106" mass="12926">MSNDRRLIYRYRRSPSRPRTSNREVINELEEHNAVLHAINESLRTELANVEQRNRQLMSDRSTLREREISYLNEMDRLAERRDRAEARAEDVEERIRLMRRVFTGR</sequence>